<organism evidence="2">
    <name type="scientific">Cucumis melo</name>
    <name type="common">Muskmelon</name>
    <dbReference type="NCBI Taxonomy" id="3656"/>
    <lineage>
        <taxon>Eukaryota</taxon>
        <taxon>Viridiplantae</taxon>
        <taxon>Streptophyta</taxon>
        <taxon>Embryophyta</taxon>
        <taxon>Tracheophyta</taxon>
        <taxon>Spermatophyta</taxon>
        <taxon>Magnoliopsida</taxon>
        <taxon>eudicotyledons</taxon>
        <taxon>Gunneridae</taxon>
        <taxon>Pentapetalae</taxon>
        <taxon>rosids</taxon>
        <taxon>fabids</taxon>
        <taxon>Cucurbitales</taxon>
        <taxon>Cucurbitaceae</taxon>
        <taxon>Benincaseae</taxon>
        <taxon>Cucumis</taxon>
    </lineage>
</organism>
<feature type="region of interest" description="Disordered" evidence="1">
    <location>
        <begin position="1"/>
        <end position="22"/>
    </location>
</feature>
<dbReference type="AlphaFoldDB" id="A0A9I9E9J6"/>
<sequence length="177" mass="20436">MHSASGTTLGIRELKRKGKGEERNEDLLPFRRRCHLIGNEQVANSSMDSIKTLDAFPHGMHHYLEEESPHLVVYLIKISHRRVRVMALVVKLISVSSFMASAVYNANLLGLLESEINNLQLYYDQHDDLIDIRSSYLFNSIASQTTLMQDDRLQYVFFAFPPYTRSPLRNVTYIIYV</sequence>
<evidence type="ECO:0000256" key="1">
    <source>
        <dbReference type="SAM" id="MobiDB-lite"/>
    </source>
</evidence>
<reference evidence="2" key="1">
    <citation type="submission" date="2023-03" db="UniProtKB">
        <authorList>
            <consortium name="EnsemblPlants"/>
        </authorList>
    </citation>
    <scope>IDENTIFICATION</scope>
</reference>
<dbReference type="Gramene" id="MELO3C030698.2.1">
    <property type="protein sequence ID" value="MELO3C030698.2.1"/>
    <property type="gene ID" value="MELO3C030698.2"/>
</dbReference>
<proteinExistence type="predicted"/>
<accession>A0A9I9E9J6</accession>
<dbReference type="EnsemblPlants" id="MELO3C030698.2.1">
    <property type="protein sequence ID" value="MELO3C030698.2.1"/>
    <property type="gene ID" value="MELO3C030698.2"/>
</dbReference>
<protein>
    <submittedName>
        <fullName evidence="2">Uncharacterized protein</fullName>
    </submittedName>
</protein>
<name>A0A9I9E9J6_CUCME</name>
<evidence type="ECO:0000313" key="2">
    <source>
        <dbReference type="EnsemblPlants" id="MELO3C030698.2.1"/>
    </source>
</evidence>